<feature type="transmembrane region" description="Helical" evidence="7">
    <location>
        <begin position="76"/>
        <end position="95"/>
    </location>
</feature>
<keyword evidence="2" id="KW-0813">Transport</keyword>
<comment type="subcellular location">
    <subcellularLocation>
        <location evidence="1">Membrane</location>
        <topology evidence="1">Multi-pass membrane protein</topology>
    </subcellularLocation>
</comment>
<dbReference type="PANTHER" id="PTHR23504:SF117">
    <property type="entry name" value="MAJOR FACILITATOR SUPERFAMILY PROTEIN"/>
    <property type="match status" value="1"/>
</dbReference>
<accession>I0YM72</accession>
<dbReference type="GeneID" id="17037459"/>
<dbReference type="PANTHER" id="PTHR23504">
    <property type="entry name" value="MAJOR FACILITATOR SUPERFAMILY DOMAIN-CONTAINING PROTEIN 10"/>
    <property type="match status" value="1"/>
</dbReference>
<dbReference type="PRINTS" id="PR01035">
    <property type="entry name" value="TCRTETA"/>
</dbReference>
<organism evidence="8 9">
    <name type="scientific">Coccomyxa subellipsoidea (strain C-169)</name>
    <name type="common">Green microalga</name>
    <dbReference type="NCBI Taxonomy" id="574566"/>
    <lineage>
        <taxon>Eukaryota</taxon>
        <taxon>Viridiplantae</taxon>
        <taxon>Chlorophyta</taxon>
        <taxon>core chlorophytes</taxon>
        <taxon>Trebouxiophyceae</taxon>
        <taxon>Trebouxiophyceae incertae sedis</taxon>
        <taxon>Coccomyxaceae</taxon>
        <taxon>Coccomyxa</taxon>
        <taxon>Coccomyxa subellipsoidea</taxon>
    </lineage>
</organism>
<evidence type="ECO:0000313" key="9">
    <source>
        <dbReference type="Proteomes" id="UP000007264"/>
    </source>
</evidence>
<dbReference type="Proteomes" id="UP000007264">
    <property type="component" value="Unassembled WGS sequence"/>
</dbReference>
<evidence type="ECO:0000256" key="1">
    <source>
        <dbReference type="ARBA" id="ARBA00004141"/>
    </source>
</evidence>
<reference evidence="8 9" key="1">
    <citation type="journal article" date="2012" name="Genome Biol.">
        <title>The genome of the polar eukaryotic microalga coccomyxa subellipsoidea reveals traits of cold adaptation.</title>
        <authorList>
            <person name="Blanc G."/>
            <person name="Agarkova I."/>
            <person name="Grimwood J."/>
            <person name="Kuo A."/>
            <person name="Brueggeman A."/>
            <person name="Dunigan D."/>
            <person name="Gurnon J."/>
            <person name="Ladunga I."/>
            <person name="Lindquist E."/>
            <person name="Lucas S."/>
            <person name="Pangilinan J."/>
            <person name="Proschold T."/>
            <person name="Salamov A."/>
            <person name="Schmutz J."/>
            <person name="Weeks D."/>
            <person name="Yamada T."/>
            <person name="Claverie J.M."/>
            <person name="Grigoriev I."/>
            <person name="Van Etten J."/>
            <person name="Lomsadze A."/>
            <person name="Borodovsky M."/>
        </authorList>
    </citation>
    <scope>NUCLEOTIDE SEQUENCE [LARGE SCALE GENOMIC DNA]</scope>
    <source>
        <strain evidence="8 9">C-169</strain>
    </source>
</reference>
<dbReference type="GO" id="GO:0016020">
    <property type="term" value="C:membrane"/>
    <property type="evidence" value="ECO:0007669"/>
    <property type="project" value="UniProtKB-SubCell"/>
</dbReference>
<sequence>MLQDGRDELTTESHAKRTLDKQDEFNSLRITIICLGEVLEGIHITMPYTMAAYMVRDFLRGGNTDAQVDEETVGRLTGILASVFCGAQFLTSYSWGVFSDKYGRKCVLLMSIISGCISAIIFGLSGNYAMACSARLFGGIFNATGGTVKAMLADSCTNRTLPRALGYLGLAWGLGSMLGPMIGGALSYPCSIFPSSALCQGNDALFQRRPFLLPCLFAATMGLITAMLSSCILEETLPTLRRKPKQRGDVEMAQIGGDVEEARKLLSKGAERMRRPSARSFLDYQDEEGSDSDASLVLEGAEEDGAVLTLTAVPPSPRPIIVPSPLPGGSTASTPRYTAVRREEDPELGSAQALADITNKRSSADASSKDGSREGHGEWQQDAASRLSADERRWGEDQGLLSSSQASAAPAERPWYHDRQVLLALASYGVVAFLFNLLDEVRPIFASAPIRDGGLGMSTHLLSWPLSFGGLSFILFVCLGYDRFYKAVGGVWCTRWGMVLIIPTALFVPLATLFAHNKVAVMAQLFLAMAVNSIADTSAYSGSNVIINAAAPPGVAGAVNGAGQAVSALMRAFGPFLGGLAWSLSIHVGFPGHQFLVFAAVSLIAFLYQFTYAWVDLPNLDK</sequence>
<keyword evidence="9" id="KW-1185">Reference proteome</keyword>
<feature type="transmembrane region" description="Helical" evidence="7">
    <location>
        <begin position="164"/>
        <end position="188"/>
    </location>
</feature>
<feature type="transmembrane region" description="Helical" evidence="7">
    <location>
        <begin position="107"/>
        <end position="128"/>
    </location>
</feature>
<feature type="region of interest" description="Disordered" evidence="6">
    <location>
        <begin position="310"/>
        <end position="388"/>
    </location>
</feature>
<name>I0YM72_COCSC</name>
<dbReference type="KEGG" id="csl:COCSUDRAFT_67917"/>
<evidence type="ECO:0000256" key="7">
    <source>
        <dbReference type="SAM" id="Phobius"/>
    </source>
</evidence>
<dbReference type="InterPro" id="IPR036259">
    <property type="entry name" value="MFS_trans_sf"/>
</dbReference>
<evidence type="ECO:0000256" key="5">
    <source>
        <dbReference type="ARBA" id="ARBA00023136"/>
    </source>
</evidence>
<dbReference type="Gene3D" id="1.20.1250.20">
    <property type="entry name" value="MFS general substrate transporter like domains"/>
    <property type="match status" value="2"/>
</dbReference>
<feature type="transmembrane region" description="Helical" evidence="7">
    <location>
        <begin position="461"/>
        <end position="481"/>
    </location>
</feature>
<dbReference type="RefSeq" id="XP_005644035.1">
    <property type="nucleotide sequence ID" value="XM_005643978.1"/>
</dbReference>
<evidence type="ECO:0000256" key="4">
    <source>
        <dbReference type="ARBA" id="ARBA00022989"/>
    </source>
</evidence>
<feature type="transmembrane region" description="Helical" evidence="7">
    <location>
        <begin position="421"/>
        <end position="438"/>
    </location>
</feature>
<comment type="caution">
    <text evidence="8">The sequence shown here is derived from an EMBL/GenBank/DDBJ whole genome shotgun (WGS) entry which is preliminary data.</text>
</comment>
<gene>
    <name evidence="8" type="ORF">COCSUDRAFT_67917</name>
</gene>
<evidence type="ECO:0000256" key="3">
    <source>
        <dbReference type="ARBA" id="ARBA00022692"/>
    </source>
</evidence>
<dbReference type="EMBL" id="AGSI01000019">
    <property type="protein sequence ID" value="EIE19491.1"/>
    <property type="molecule type" value="Genomic_DNA"/>
</dbReference>
<dbReference type="Pfam" id="PF07690">
    <property type="entry name" value="MFS_1"/>
    <property type="match status" value="1"/>
</dbReference>
<dbReference type="OrthoDB" id="10262656at2759"/>
<dbReference type="AlphaFoldDB" id="I0YM72"/>
<feature type="compositionally biased region" description="Basic and acidic residues" evidence="6">
    <location>
        <begin position="358"/>
        <end position="379"/>
    </location>
</feature>
<evidence type="ECO:0000256" key="6">
    <source>
        <dbReference type="SAM" id="MobiDB-lite"/>
    </source>
</evidence>
<proteinExistence type="predicted"/>
<keyword evidence="3 7" id="KW-0812">Transmembrane</keyword>
<dbReference type="InterPro" id="IPR001958">
    <property type="entry name" value="Tet-R_TetA/multi-R_MdtG-like"/>
</dbReference>
<evidence type="ECO:0000313" key="8">
    <source>
        <dbReference type="EMBL" id="EIE19491.1"/>
    </source>
</evidence>
<dbReference type="GO" id="GO:0022857">
    <property type="term" value="F:transmembrane transporter activity"/>
    <property type="evidence" value="ECO:0007669"/>
    <property type="project" value="InterPro"/>
</dbReference>
<feature type="transmembrane region" description="Helical" evidence="7">
    <location>
        <begin position="211"/>
        <end position="233"/>
    </location>
</feature>
<protein>
    <submittedName>
        <fullName evidence="8">MFS general substrate transporter</fullName>
    </submittedName>
</protein>
<feature type="transmembrane region" description="Helical" evidence="7">
    <location>
        <begin position="568"/>
        <end position="588"/>
    </location>
</feature>
<dbReference type="InterPro" id="IPR011701">
    <property type="entry name" value="MFS"/>
</dbReference>
<dbReference type="eggNOG" id="KOG2615">
    <property type="taxonomic scope" value="Eukaryota"/>
</dbReference>
<keyword evidence="4 7" id="KW-1133">Transmembrane helix</keyword>
<feature type="transmembrane region" description="Helical" evidence="7">
    <location>
        <begin position="493"/>
        <end position="515"/>
    </location>
</feature>
<feature type="transmembrane region" description="Helical" evidence="7">
    <location>
        <begin position="595"/>
        <end position="615"/>
    </location>
</feature>
<dbReference type="SUPFAM" id="SSF103473">
    <property type="entry name" value="MFS general substrate transporter"/>
    <property type="match status" value="1"/>
</dbReference>
<evidence type="ECO:0000256" key="2">
    <source>
        <dbReference type="ARBA" id="ARBA00022448"/>
    </source>
</evidence>
<feature type="compositionally biased region" description="Pro residues" evidence="6">
    <location>
        <begin position="314"/>
        <end position="326"/>
    </location>
</feature>
<keyword evidence="5 7" id="KW-0472">Membrane</keyword>